<evidence type="ECO:0000313" key="10">
    <source>
        <dbReference type="EMBL" id="SUX34153.1"/>
    </source>
</evidence>
<dbReference type="GO" id="GO:0051539">
    <property type="term" value="F:4 iron, 4 sulfur cluster binding"/>
    <property type="evidence" value="ECO:0007669"/>
    <property type="project" value="UniProtKB-KW"/>
</dbReference>
<keyword evidence="5" id="KW-0479">Metal-binding</keyword>
<dbReference type="SUPFAM" id="SSF48452">
    <property type="entry name" value="TPR-like"/>
    <property type="match status" value="1"/>
</dbReference>
<dbReference type="SUPFAM" id="SSF52242">
    <property type="entry name" value="Cobalamin (vitamin B12)-binding domain"/>
    <property type="match status" value="1"/>
</dbReference>
<dbReference type="SUPFAM" id="SSF102114">
    <property type="entry name" value="Radical SAM enzymes"/>
    <property type="match status" value="1"/>
</dbReference>
<dbReference type="RefSeq" id="WP_223938061.1">
    <property type="nucleotide sequence ID" value="NZ_CP150454.1"/>
</dbReference>
<keyword evidence="6" id="KW-0408">Iron</keyword>
<dbReference type="PROSITE" id="PS51918">
    <property type="entry name" value="RADICAL_SAM"/>
    <property type="match status" value="1"/>
</dbReference>
<dbReference type="EMBL" id="UIGR01000001">
    <property type="protein sequence ID" value="SUX34153.1"/>
    <property type="molecule type" value="Genomic_DNA"/>
</dbReference>
<dbReference type="PANTHER" id="PTHR43409">
    <property type="entry name" value="ANAEROBIC MAGNESIUM-PROTOPORPHYRIN IX MONOMETHYL ESTER CYCLASE-RELATED"/>
    <property type="match status" value="1"/>
</dbReference>
<evidence type="ECO:0000259" key="9">
    <source>
        <dbReference type="PROSITE" id="PS51918"/>
    </source>
</evidence>
<organism evidence="10 11">
    <name type="scientific">Chromobacterium violaceum</name>
    <dbReference type="NCBI Taxonomy" id="536"/>
    <lineage>
        <taxon>Bacteria</taxon>
        <taxon>Pseudomonadati</taxon>
        <taxon>Pseudomonadota</taxon>
        <taxon>Betaproteobacteria</taxon>
        <taxon>Neisseriales</taxon>
        <taxon>Chromobacteriaceae</taxon>
        <taxon>Chromobacterium</taxon>
    </lineage>
</organism>
<evidence type="ECO:0000259" key="8">
    <source>
        <dbReference type="PROSITE" id="PS51332"/>
    </source>
</evidence>
<dbReference type="SFLD" id="SFLDS00029">
    <property type="entry name" value="Radical_SAM"/>
    <property type="match status" value="1"/>
</dbReference>
<evidence type="ECO:0000256" key="7">
    <source>
        <dbReference type="ARBA" id="ARBA00023014"/>
    </source>
</evidence>
<accession>A0AAX2ME21</accession>
<dbReference type="SMART" id="SM00729">
    <property type="entry name" value="Elp3"/>
    <property type="match status" value="1"/>
</dbReference>
<keyword evidence="4" id="KW-0949">S-adenosyl-L-methionine</keyword>
<dbReference type="InterPro" id="IPR006158">
    <property type="entry name" value="Cobalamin-bd"/>
</dbReference>
<dbReference type="CDD" id="cd01335">
    <property type="entry name" value="Radical_SAM"/>
    <property type="match status" value="1"/>
</dbReference>
<dbReference type="SFLD" id="SFLDG01123">
    <property type="entry name" value="methyltransferase_(Class_B)"/>
    <property type="match status" value="1"/>
</dbReference>
<evidence type="ECO:0000256" key="4">
    <source>
        <dbReference type="ARBA" id="ARBA00022691"/>
    </source>
</evidence>
<proteinExistence type="predicted"/>
<dbReference type="Pfam" id="PF02310">
    <property type="entry name" value="B12-binding"/>
    <property type="match status" value="1"/>
</dbReference>
<dbReference type="InterPro" id="IPR006638">
    <property type="entry name" value="Elp3/MiaA/NifB-like_rSAM"/>
</dbReference>
<dbReference type="Pfam" id="PF04055">
    <property type="entry name" value="Radical_SAM"/>
    <property type="match status" value="1"/>
</dbReference>
<reference evidence="10 11" key="1">
    <citation type="submission" date="2018-06" db="EMBL/GenBank/DDBJ databases">
        <authorList>
            <consortium name="Pathogen Informatics"/>
            <person name="Doyle S."/>
        </authorList>
    </citation>
    <scope>NUCLEOTIDE SEQUENCE [LARGE SCALE GENOMIC DNA]</scope>
    <source>
        <strain evidence="10 11">NCTC8684</strain>
    </source>
</reference>
<evidence type="ECO:0000256" key="5">
    <source>
        <dbReference type="ARBA" id="ARBA00022723"/>
    </source>
</evidence>
<feature type="domain" description="B12-binding" evidence="8">
    <location>
        <begin position="22"/>
        <end position="178"/>
    </location>
</feature>
<keyword evidence="3" id="KW-0808">Transferase</keyword>
<name>A0AAX2ME21_CHRVL</name>
<evidence type="ECO:0000313" key="11">
    <source>
        <dbReference type="Proteomes" id="UP000254029"/>
    </source>
</evidence>
<dbReference type="GO" id="GO:0031419">
    <property type="term" value="F:cobalamin binding"/>
    <property type="evidence" value="ECO:0007669"/>
    <property type="project" value="InterPro"/>
</dbReference>
<protein>
    <submittedName>
        <fullName evidence="10">(Dimethylallyl)adenosine tRNA methylthiotransferase</fullName>
    </submittedName>
</protein>
<dbReference type="InterPro" id="IPR036724">
    <property type="entry name" value="Cobalamin-bd_sf"/>
</dbReference>
<comment type="cofactor">
    <cofactor evidence="1">
        <name>[4Fe-4S] cluster</name>
        <dbReference type="ChEBI" id="CHEBI:49883"/>
    </cofactor>
</comment>
<dbReference type="InterPro" id="IPR011990">
    <property type="entry name" value="TPR-like_helical_dom_sf"/>
</dbReference>
<dbReference type="Proteomes" id="UP000254029">
    <property type="component" value="Unassembled WGS sequence"/>
</dbReference>
<dbReference type="PANTHER" id="PTHR43409:SF7">
    <property type="entry name" value="BLL1977 PROTEIN"/>
    <property type="match status" value="1"/>
</dbReference>
<dbReference type="Gene3D" id="3.40.50.280">
    <property type="entry name" value="Cobalamin-binding domain"/>
    <property type="match status" value="1"/>
</dbReference>
<dbReference type="AlphaFoldDB" id="A0AAX2ME21"/>
<evidence type="ECO:0000256" key="2">
    <source>
        <dbReference type="ARBA" id="ARBA00022603"/>
    </source>
</evidence>
<dbReference type="GO" id="GO:0003824">
    <property type="term" value="F:catalytic activity"/>
    <property type="evidence" value="ECO:0007669"/>
    <property type="project" value="InterPro"/>
</dbReference>
<dbReference type="InterPro" id="IPR007197">
    <property type="entry name" value="rSAM"/>
</dbReference>
<keyword evidence="2" id="KW-0489">Methyltransferase</keyword>
<dbReference type="Gene3D" id="3.80.30.20">
    <property type="entry name" value="tm_1862 like domain"/>
    <property type="match status" value="1"/>
</dbReference>
<feature type="domain" description="Radical SAM core" evidence="9">
    <location>
        <begin position="233"/>
        <end position="448"/>
    </location>
</feature>
<evidence type="ECO:0000256" key="1">
    <source>
        <dbReference type="ARBA" id="ARBA00001966"/>
    </source>
</evidence>
<dbReference type="InterPro" id="IPR051198">
    <property type="entry name" value="BchE-like"/>
</dbReference>
<gene>
    <name evidence="10" type="ORF">NCTC8684_03272</name>
</gene>
<sequence length="584" mass="66803">MKKLLFVVPMHISWDSFTKPEYYNVQLAKGDGKVYNIPRTDLPLGPLSISAYLKKFLSLDVKLIDFNAEVNALDAVPFDCFEALCRHFFQQIRDFQPDFVGISSLFSPSFPNFMDCGRVAKEVWPDSIVVGGGNIPTNSYEQIYRDMGCTFFDGLCFGEGEKPMLHLLESDDPRAFLASSDTWITRGKVMGAELFAPKHDFIDDLDEIPFFDYDLCDIDKHEINQVVASYHNLDKTRGFHVMTSRGCPFLCTFCASHRTHGRSMRYHSLERVREDFTRLVEKYNAATVIFQDDHLMADSDRVYKILDIVKSLKLHSVYQNGLTLYALDRPMLEAFWDAGVRHLVLPVESGSEKVLKKQMRKPLKMKISERVAKDCRELGIYTNTNILIGMPGETKADLEDARRNLREIASNWFNIACASPIVGSEIHEISKAKGYIKINDLGSDYRTAVINTEDFSAEFIQEYQYFMNLDLNFVHNYDLRCGNYAWAERGLKNVLRLKSDHAFAHYYLAQCYRGLGQAELADQHYASYLESIKTPFWGRWAWIFGLEGINPDDWSDADYGLLADILHPPAMTETDDSRIIAASA</sequence>
<dbReference type="PROSITE" id="PS51332">
    <property type="entry name" value="B12_BINDING"/>
    <property type="match status" value="1"/>
</dbReference>
<dbReference type="GO" id="GO:0046872">
    <property type="term" value="F:metal ion binding"/>
    <property type="evidence" value="ECO:0007669"/>
    <property type="project" value="UniProtKB-KW"/>
</dbReference>
<dbReference type="InterPro" id="IPR034466">
    <property type="entry name" value="Methyltransferase_Class_B"/>
</dbReference>
<dbReference type="Gene3D" id="1.25.40.10">
    <property type="entry name" value="Tetratricopeptide repeat domain"/>
    <property type="match status" value="1"/>
</dbReference>
<evidence type="ECO:0000256" key="3">
    <source>
        <dbReference type="ARBA" id="ARBA00022679"/>
    </source>
</evidence>
<dbReference type="SFLD" id="SFLDG01082">
    <property type="entry name" value="B12-binding_domain_containing"/>
    <property type="match status" value="1"/>
</dbReference>
<comment type="caution">
    <text evidence="10">The sequence shown here is derived from an EMBL/GenBank/DDBJ whole genome shotgun (WGS) entry which is preliminary data.</text>
</comment>
<dbReference type="InterPro" id="IPR058240">
    <property type="entry name" value="rSAM_sf"/>
</dbReference>
<keyword evidence="7" id="KW-0411">Iron-sulfur</keyword>
<dbReference type="InterPro" id="IPR023404">
    <property type="entry name" value="rSAM_horseshoe"/>
</dbReference>
<evidence type="ECO:0000256" key="6">
    <source>
        <dbReference type="ARBA" id="ARBA00023004"/>
    </source>
</evidence>